<feature type="signal peptide" evidence="1">
    <location>
        <begin position="1"/>
        <end position="44"/>
    </location>
</feature>
<sequence length="214" mass="24290">MTTITKNNTSANRKKINKLKTNTMKKYTLIFVLALMMMPIASQAQDIFAKYSENPEVTYVSIKPKMFQMLAKMDINTDDPESQEYINMVNSITSFKVISTGDKAISADVSKWVKSRKGSLEELMVVKDDGMNMTFYVKEGRDSDHVSEFLMFVDGIGEVTKDMDINMNGKKREFETVVVSLTGDINLNQISKLTKKMDLPGGEHLEKNDKKDKK</sequence>
<keyword evidence="3" id="KW-1185">Reference proteome</keyword>
<dbReference type="STRING" id="649333.SAMN04487989_103256"/>
<feature type="chain" id="PRO_5011705166" description="DUF4252 domain-containing protein" evidence="1">
    <location>
        <begin position="45"/>
        <end position="214"/>
    </location>
</feature>
<dbReference type="Pfam" id="PF14060">
    <property type="entry name" value="DUF4252"/>
    <property type="match status" value="1"/>
</dbReference>
<protein>
    <recommendedName>
        <fullName evidence="4">DUF4252 domain-containing protein</fullName>
    </recommendedName>
</protein>
<accession>A0A1I5BNT7</accession>
<dbReference type="EMBL" id="FOVN01000003">
    <property type="protein sequence ID" value="SFN76279.1"/>
    <property type="molecule type" value="Genomic_DNA"/>
</dbReference>
<name>A0A1I5BNT7_9FLAO</name>
<dbReference type="AlphaFoldDB" id="A0A1I5BNT7"/>
<evidence type="ECO:0000313" key="3">
    <source>
        <dbReference type="Proteomes" id="UP000198705"/>
    </source>
</evidence>
<keyword evidence="1" id="KW-0732">Signal</keyword>
<evidence type="ECO:0008006" key="4">
    <source>
        <dbReference type="Google" id="ProtNLM"/>
    </source>
</evidence>
<proteinExistence type="predicted"/>
<organism evidence="2 3">
    <name type="scientific">Bizionia echini</name>
    <dbReference type="NCBI Taxonomy" id="649333"/>
    <lineage>
        <taxon>Bacteria</taxon>
        <taxon>Pseudomonadati</taxon>
        <taxon>Bacteroidota</taxon>
        <taxon>Flavobacteriia</taxon>
        <taxon>Flavobacteriales</taxon>
        <taxon>Flavobacteriaceae</taxon>
        <taxon>Bizionia</taxon>
    </lineage>
</organism>
<dbReference type="Proteomes" id="UP000198705">
    <property type="component" value="Unassembled WGS sequence"/>
</dbReference>
<gene>
    <name evidence="2" type="ORF">SAMN04487989_103256</name>
</gene>
<evidence type="ECO:0000313" key="2">
    <source>
        <dbReference type="EMBL" id="SFN76279.1"/>
    </source>
</evidence>
<dbReference type="InterPro" id="IPR025348">
    <property type="entry name" value="DUF4252"/>
</dbReference>
<reference evidence="3" key="1">
    <citation type="submission" date="2016-10" db="EMBL/GenBank/DDBJ databases">
        <authorList>
            <person name="Varghese N."/>
            <person name="Submissions S."/>
        </authorList>
    </citation>
    <scope>NUCLEOTIDE SEQUENCE [LARGE SCALE GENOMIC DNA]</scope>
    <source>
        <strain evidence="3">DSM 23925</strain>
    </source>
</reference>
<evidence type="ECO:0000256" key="1">
    <source>
        <dbReference type="SAM" id="SignalP"/>
    </source>
</evidence>